<evidence type="ECO:0000313" key="9">
    <source>
        <dbReference type="Proteomes" id="UP001596303"/>
    </source>
</evidence>
<comment type="similarity">
    <text evidence="2 6">Belongs to the dTDP-4-dehydrorhamnose reductase family.</text>
</comment>
<protein>
    <recommendedName>
        <fullName evidence="4 6">dTDP-4-dehydrorhamnose reductase</fullName>
        <ecNumber evidence="3 6">1.1.1.133</ecNumber>
    </recommendedName>
</protein>
<dbReference type="SUPFAM" id="SSF51735">
    <property type="entry name" value="NAD(P)-binding Rossmann-fold domains"/>
    <property type="match status" value="1"/>
</dbReference>
<dbReference type="EC" id="1.1.1.133" evidence="3 6"/>
<keyword evidence="6" id="KW-0521">NADP</keyword>
<reference evidence="9" key="1">
    <citation type="journal article" date="2019" name="Int. J. Syst. Evol. Microbiol.">
        <title>The Global Catalogue of Microorganisms (GCM) 10K type strain sequencing project: providing services to taxonomists for standard genome sequencing and annotation.</title>
        <authorList>
            <consortium name="The Broad Institute Genomics Platform"/>
            <consortium name="The Broad Institute Genome Sequencing Center for Infectious Disease"/>
            <person name="Wu L."/>
            <person name="Ma J."/>
        </authorList>
    </citation>
    <scope>NUCLEOTIDE SEQUENCE [LARGE SCALE GENOMIC DNA]</scope>
    <source>
        <strain evidence="9">CGMCC-1.15741</strain>
    </source>
</reference>
<comment type="function">
    <text evidence="6">Catalyzes the reduction of dTDP-6-deoxy-L-lyxo-4-hexulose to yield dTDP-L-rhamnose.</text>
</comment>
<name>A0ABW1SA71_9PROT</name>
<evidence type="ECO:0000256" key="5">
    <source>
        <dbReference type="ARBA" id="ARBA00048200"/>
    </source>
</evidence>
<evidence type="ECO:0000256" key="2">
    <source>
        <dbReference type="ARBA" id="ARBA00010944"/>
    </source>
</evidence>
<dbReference type="RefSeq" id="WP_377378691.1">
    <property type="nucleotide sequence ID" value="NZ_JBHSSW010000012.1"/>
</dbReference>
<dbReference type="PANTHER" id="PTHR10491:SF4">
    <property type="entry name" value="METHIONINE ADENOSYLTRANSFERASE 2 SUBUNIT BETA"/>
    <property type="match status" value="1"/>
</dbReference>
<dbReference type="Pfam" id="PF04321">
    <property type="entry name" value="RmlD_sub_bind"/>
    <property type="match status" value="1"/>
</dbReference>
<gene>
    <name evidence="8" type="primary">rfbD</name>
    <name evidence="8" type="ORF">ACFQDM_10235</name>
</gene>
<evidence type="ECO:0000256" key="6">
    <source>
        <dbReference type="RuleBase" id="RU364082"/>
    </source>
</evidence>
<dbReference type="NCBIfam" id="TIGR01214">
    <property type="entry name" value="rmlD"/>
    <property type="match status" value="1"/>
</dbReference>
<dbReference type="InterPro" id="IPR005913">
    <property type="entry name" value="dTDP_dehydrorham_reduct"/>
</dbReference>
<feature type="domain" description="RmlD-like substrate binding" evidence="7">
    <location>
        <begin position="2"/>
        <end position="284"/>
    </location>
</feature>
<evidence type="ECO:0000256" key="1">
    <source>
        <dbReference type="ARBA" id="ARBA00004781"/>
    </source>
</evidence>
<comment type="caution">
    <text evidence="8">The sequence shown here is derived from an EMBL/GenBank/DDBJ whole genome shotgun (WGS) entry which is preliminary data.</text>
</comment>
<evidence type="ECO:0000256" key="3">
    <source>
        <dbReference type="ARBA" id="ARBA00012929"/>
    </source>
</evidence>
<evidence type="ECO:0000313" key="8">
    <source>
        <dbReference type="EMBL" id="MFC6198461.1"/>
    </source>
</evidence>
<sequence>MILCVGASGQLARSLVEVDGKRVRALGRPELDLTDDRSIQNALETVQPDAVINAAAFTAVDDAEANEDAAFALNRDGPEQLARLCARHDVPLIHVSTDFVFDGKKGAPYSETDRAAPLNVYGRSKLAGEEAVLDAHPRAMVVRTAWVHSPFGTNFTKLMAGLLQTREEIGVVVDQVGSPTYAPDLAAALLKLADGMQNHQCTENGIYHLAGDGGATRHEWVSVIADTLAERGLKTARIREASAREFPAPAQRPNDTRLNCMKIQQDCGLALPAWQEGVRACVLRLLSGMEGSA</sequence>
<proteinExistence type="inferred from homology"/>
<evidence type="ECO:0000256" key="4">
    <source>
        <dbReference type="ARBA" id="ARBA00017099"/>
    </source>
</evidence>
<dbReference type="CDD" id="cd05254">
    <property type="entry name" value="dTDP_HR_like_SDR_e"/>
    <property type="match status" value="1"/>
</dbReference>
<comment type="catalytic activity">
    <reaction evidence="5 6">
        <text>dTDP-beta-L-rhamnose + NADP(+) = dTDP-4-dehydro-beta-L-rhamnose + NADPH + H(+)</text>
        <dbReference type="Rhea" id="RHEA:21796"/>
        <dbReference type="ChEBI" id="CHEBI:15378"/>
        <dbReference type="ChEBI" id="CHEBI:57510"/>
        <dbReference type="ChEBI" id="CHEBI:57783"/>
        <dbReference type="ChEBI" id="CHEBI:58349"/>
        <dbReference type="ChEBI" id="CHEBI:62830"/>
        <dbReference type="EC" id="1.1.1.133"/>
    </reaction>
</comment>
<dbReference type="Gene3D" id="3.90.25.10">
    <property type="entry name" value="UDP-galactose 4-epimerase, domain 1"/>
    <property type="match status" value="1"/>
</dbReference>
<keyword evidence="9" id="KW-1185">Reference proteome</keyword>
<comment type="pathway">
    <text evidence="1 6">Carbohydrate biosynthesis; dTDP-L-rhamnose biosynthesis.</text>
</comment>
<dbReference type="PANTHER" id="PTHR10491">
    <property type="entry name" value="DTDP-4-DEHYDRORHAMNOSE REDUCTASE"/>
    <property type="match status" value="1"/>
</dbReference>
<evidence type="ECO:0000259" key="7">
    <source>
        <dbReference type="Pfam" id="PF04321"/>
    </source>
</evidence>
<dbReference type="InterPro" id="IPR036291">
    <property type="entry name" value="NAD(P)-bd_dom_sf"/>
</dbReference>
<keyword evidence="6 8" id="KW-0560">Oxidoreductase</keyword>
<dbReference type="EMBL" id="JBHSSW010000012">
    <property type="protein sequence ID" value="MFC6198461.1"/>
    <property type="molecule type" value="Genomic_DNA"/>
</dbReference>
<organism evidence="8 9">
    <name type="scientific">Ponticaulis profundi</name>
    <dbReference type="NCBI Taxonomy" id="2665222"/>
    <lineage>
        <taxon>Bacteria</taxon>
        <taxon>Pseudomonadati</taxon>
        <taxon>Pseudomonadota</taxon>
        <taxon>Alphaproteobacteria</taxon>
        <taxon>Hyphomonadales</taxon>
        <taxon>Hyphomonadaceae</taxon>
        <taxon>Ponticaulis</taxon>
    </lineage>
</organism>
<dbReference type="Gene3D" id="3.40.50.720">
    <property type="entry name" value="NAD(P)-binding Rossmann-like Domain"/>
    <property type="match status" value="1"/>
</dbReference>
<accession>A0ABW1SA71</accession>
<dbReference type="InterPro" id="IPR029903">
    <property type="entry name" value="RmlD-like-bd"/>
</dbReference>
<dbReference type="GO" id="GO:0008831">
    <property type="term" value="F:dTDP-4-dehydrorhamnose reductase activity"/>
    <property type="evidence" value="ECO:0007669"/>
    <property type="project" value="UniProtKB-EC"/>
</dbReference>
<dbReference type="Proteomes" id="UP001596303">
    <property type="component" value="Unassembled WGS sequence"/>
</dbReference>
<comment type="cofactor">
    <cofactor evidence="6">
        <name>Mg(2+)</name>
        <dbReference type="ChEBI" id="CHEBI:18420"/>
    </cofactor>
    <text evidence="6">Binds 1 Mg(2+) ion per monomer.</text>
</comment>